<dbReference type="AlphaFoldDB" id="A0A286USM1"/>
<evidence type="ECO:0000313" key="12">
    <source>
        <dbReference type="Proteomes" id="UP000217199"/>
    </source>
</evidence>
<gene>
    <name evidence="11" type="ORF">PNOK_0253500</name>
</gene>
<keyword evidence="7" id="KW-0206">Cytoskeleton</keyword>
<feature type="coiled-coil region" evidence="8">
    <location>
        <begin position="953"/>
        <end position="1060"/>
    </location>
</feature>
<dbReference type="GO" id="GO:0005874">
    <property type="term" value="C:microtubule"/>
    <property type="evidence" value="ECO:0007669"/>
    <property type="project" value="UniProtKB-KW"/>
</dbReference>
<dbReference type="InterPro" id="IPR022157">
    <property type="entry name" value="Dynactin"/>
</dbReference>
<dbReference type="InParanoid" id="A0A286USM1"/>
<dbReference type="GO" id="GO:0000743">
    <property type="term" value="P:nuclear migration involved in conjugation with cellular fusion"/>
    <property type="evidence" value="ECO:0007669"/>
    <property type="project" value="TreeGrafter"/>
</dbReference>
<feature type="region of interest" description="Disordered" evidence="9">
    <location>
        <begin position="1120"/>
        <end position="1150"/>
    </location>
</feature>
<dbReference type="InterPro" id="IPR000938">
    <property type="entry name" value="CAP-Gly_domain"/>
</dbReference>
<feature type="coiled-coil region" evidence="8">
    <location>
        <begin position="225"/>
        <end position="266"/>
    </location>
</feature>
<dbReference type="SMART" id="SM01052">
    <property type="entry name" value="CAP_GLY"/>
    <property type="match status" value="1"/>
</dbReference>
<dbReference type="GO" id="GO:0051301">
    <property type="term" value="P:cell division"/>
    <property type="evidence" value="ECO:0007669"/>
    <property type="project" value="UniProtKB-KW"/>
</dbReference>
<feature type="region of interest" description="Disordered" evidence="9">
    <location>
        <begin position="81"/>
        <end position="224"/>
    </location>
</feature>
<name>A0A286USM1_9AGAM</name>
<keyword evidence="5" id="KW-0243">Dynein</keyword>
<proteinExistence type="inferred from homology"/>
<dbReference type="GO" id="GO:0030286">
    <property type="term" value="C:dynein complex"/>
    <property type="evidence" value="ECO:0007669"/>
    <property type="project" value="UniProtKB-KW"/>
</dbReference>
<evidence type="ECO:0000259" key="10">
    <source>
        <dbReference type="PROSITE" id="PS50245"/>
    </source>
</evidence>
<dbReference type="GO" id="GO:0051286">
    <property type="term" value="C:cell tip"/>
    <property type="evidence" value="ECO:0007669"/>
    <property type="project" value="TreeGrafter"/>
</dbReference>
<evidence type="ECO:0000256" key="9">
    <source>
        <dbReference type="SAM" id="MobiDB-lite"/>
    </source>
</evidence>
<comment type="subcellular location">
    <subcellularLocation>
        <location evidence="1">Cytoplasm</location>
        <location evidence="1">Cytoskeleton</location>
    </subcellularLocation>
</comment>
<feature type="compositionally biased region" description="Polar residues" evidence="9">
    <location>
        <begin position="97"/>
        <end position="135"/>
    </location>
</feature>
<evidence type="ECO:0000256" key="1">
    <source>
        <dbReference type="ARBA" id="ARBA00004245"/>
    </source>
</evidence>
<keyword evidence="3" id="KW-0963">Cytoplasm</keyword>
<reference evidence="11 12" key="1">
    <citation type="journal article" date="2017" name="Mol. Ecol.">
        <title>Comparative and population genomic landscape of Phellinus noxius: A hypervariable fungus causing root rot in trees.</title>
        <authorList>
            <person name="Chung C.L."/>
            <person name="Lee T.J."/>
            <person name="Akiba M."/>
            <person name="Lee H.H."/>
            <person name="Kuo T.H."/>
            <person name="Liu D."/>
            <person name="Ke H.M."/>
            <person name="Yokoi T."/>
            <person name="Roa M.B."/>
            <person name="Lu M.J."/>
            <person name="Chang Y.Y."/>
            <person name="Ann P.J."/>
            <person name="Tsai J.N."/>
            <person name="Chen C.Y."/>
            <person name="Tzean S.S."/>
            <person name="Ota Y."/>
            <person name="Hattori T."/>
            <person name="Sahashi N."/>
            <person name="Liou R.F."/>
            <person name="Kikuchi T."/>
            <person name="Tsai I.J."/>
        </authorList>
    </citation>
    <scope>NUCLEOTIDE SEQUENCE [LARGE SCALE GENOMIC DNA]</scope>
    <source>
        <strain evidence="11 12">FFPRI411160</strain>
    </source>
</reference>
<dbReference type="SUPFAM" id="SSF74924">
    <property type="entry name" value="Cap-Gly domain"/>
    <property type="match status" value="1"/>
</dbReference>
<dbReference type="EMBL" id="NBII01000002">
    <property type="protein sequence ID" value="PAV22578.1"/>
    <property type="molecule type" value="Genomic_DNA"/>
</dbReference>
<comment type="caution">
    <text evidence="11">The sequence shown here is derived from an EMBL/GenBank/DDBJ whole genome shotgun (WGS) entry which is preliminary data.</text>
</comment>
<keyword evidence="6 8" id="KW-0175">Coiled coil</keyword>
<dbReference type="GO" id="GO:0005816">
    <property type="term" value="C:spindle pole body"/>
    <property type="evidence" value="ECO:0007669"/>
    <property type="project" value="TreeGrafter"/>
</dbReference>
<evidence type="ECO:0000256" key="4">
    <source>
        <dbReference type="ARBA" id="ARBA00022701"/>
    </source>
</evidence>
<dbReference type="GO" id="GO:0005819">
    <property type="term" value="C:spindle"/>
    <property type="evidence" value="ECO:0007669"/>
    <property type="project" value="UniProtKB-SubCell"/>
</dbReference>
<dbReference type="Pfam" id="PF01302">
    <property type="entry name" value="CAP_GLY"/>
    <property type="match status" value="1"/>
</dbReference>
<sequence length="1235" mass="137781">MASEIPVDAVVEVQSVGRGIVRYSGQTDFKVGKWIGVELDEPKGKNNGSVQGVEYFQCTMLHGIFVRPNQVKLVEIPNVAETPGTPLASRPGMSHMRSASSGRVRTTSLRTAPSTPAASRSDSPQKLTVNVSSPAVTRLTRTAGPASPTKRSMLAPAATVPAKTTLTRSRTATSDGVQSTSAAKPRPARVESPSAISPSTSQRTSSPPPIPAPNFTESQPARPPSTLLKELKEGSEHELQELKAKIRVLEAKRSDDARVIEKLESQLNDVNEFVAVRPKLQQKLLSLQQELIANRRALADAEQMQQANENRLLDSQEQLEMVMLDKEVAEERAEAAEADVQLLQEKLESVEVELETLKEGGGAGGTVDDSVRTSIAYNQLEKHNDRLKEALVRLRDLSRETEKEQRHRIAELERELQGVEELHSQYDSTLGKLSNAETQIEELKAQLDDALGAEEMLEQLTERNLVLGERIAEMTITIEDLESLKELNDELEENHIETEKHLHEEIEQKETQIREQTRKISDLEDTCQDYEGTISQFRELVMQLQLDLDMLRAQTQSAQNESATAASQTAAMMSLNMKLQSSASKNQARNIELELFKIQAREGKELYEIVKPYLPQLYVETDNDATQCYLFFQRMAAKADLINSTVAHSHGLPEALNGHVTEGLVRTCELRARISRMSTICKRFASVLRRCGVESFLNIGKIYTDVSHFEKRIDLHIDMLCRDEFRDIECVNDIQKIVHTFGHLVDMYSEGFDYDLGERELGYALSFDHELDNVSASLALISTYISDTMKDEDITVNPEDDPVSTLIEPFKRLLDQVKGTKVMSKKLTKRLEELTQDSGALKPQLIPQLDSLGKMVPELVDFGINLAHSILPHLSGIQNNKGTLQTSTILDFVKQNAAALSKDQSDRSPWVIVSDAINNLTQEAAAIVPLALEPENIVKISATPPWVTRVEEVKAAVAINIEAERKVAQMNEEIQGLARGIRARDQTIQESNVKIELMERRMDTVKKQADTIFSLETEIAKSRKQERSYEEAIEQLQSDLDALEQDNAKLKQITAGMERQPSVGPQTQEPENVATVESNLETSHLLEQIEALRGAVRFLRRENSYLKGQDLLKEIQALPPIPDFSRPETPPLDPSGTSSESESEIEVPPAPSIRSLATETNLLYRDLLTFSSSPRVVDLSIINERQVDGSHPVRGWLPKRKLPSHQLLERKRAAEELGRRVKGLLEKAHSLGVSD</sequence>
<keyword evidence="12" id="KW-1185">Reference proteome</keyword>
<feature type="compositionally biased region" description="Low complexity" evidence="9">
    <location>
        <begin position="196"/>
        <end position="205"/>
    </location>
</feature>
<dbReference type="InterPro" id="IPR036859">
    <property type="entry name" value="CAP-Gly_dom_sf"/>
</dbReference>
<evidence type="ECO:0000256" key="7">
    <source>
        <dbReference type="ARBA" id="ARBA00023212"/>
    </source>
</evidence>
<dbReference type="Pfam" id="PF12455">
    <property type="entry name" value="Dynactin"/>
    <property type="match status" value="1"/>
</dbReference>
<dbReference type="PROSITE" id="PS00845">
    <property type="entry name" value="CAP_GLY_1"/>
    <property type="match status" value="1"/>
</dbReference>
<evidence type="ECO:0000256" key="6">
    <source>
        <dbReference type="ARBA" id="ARBA00023054"/>
    </source>
</evidence>
<dbReference type="PROSITE" id="PS50245">
    <property type="entry name" value="CAP_GLY_2"/>
    <property type="match status" value="1"/>
</dbReference>
<keyword evidence="4" id="KW-0493">Microtubule</keyword>
<organism evidence="11 12">
    <name type="scientific">Pyrrhoderma noxium</name>
    <dbReference type="NCBI Taxonomy" id="2282107"/>
    <lineage>
        <taxon>Eukaryota</taxon>
        <taxon>Fungi</taxon>
        <taxon>Dikarya</taxon>
        <taxon>Basidiomycota</taxon>
        <taxon>Agaricomycotina</taxon>
        <taxon>Agaricomycetes</taxon>
        <taxon>Hymenochaetales</taxon>
        <taxon>Hymenochaetaceae</taxon>
        <taxon>Pyrrhoderma</taxon>
    </lineage>
</organism>
<dbReference type="GO" id="GO:0005814">
    <property type="term" value="C:centriole"/>
    <property type="evidence" value="ECO:0007669"/>
    <property type="project" value="UniProtKB-SubCell"/>
</dbReference>
<evidence type="ECO:0000256" key="8">
    <source>
        <dbReference type="SAM" id="Coils"/>
    </source>
</evidence>
<dbReference type="Proteomes" id="UP000217199">
    <property type="component" value="Unassembled WGS sequence"/>
</dbReference>
<feature type="compositionally biased region" description="Polar residues" evidence="9">
    <location>
        <begin position="162"/>
        <end position="182"/>
    </location>
</feature>
<dbReference type="Gene3D" id="2.30.30.190">
    <property type="entry name" value="CAP Gly-rich-like domain"/>
    <property type="match status" value="1"/>
</dbReference>
<evidence type="ECO:0000256" key="5">
    <source>
        <dbReference type="ARBA" id="ARBA00023017"/>
    </source>
</evidence>
<dbReference type="Gene3D" id="1.10.287.1490">
    <property type="match status" value="1"/>
</dbReference>
<evidence type="ECO:0000256" key="3">
    <source>
        <dbReference type="ARBA" id="ARBA00022490"/>
    </source>
</evidence>
<evidence type="ECO:0000313" key="11">
    <source>
        <dbReference type="EMBL" id="PAV22578.1"/>
    </source>
</evidence>
<comment type="similarity">
    <text evidence="2">Belongs to the dynactin 150 kDa subunit family.</text>
</comment>
<accession>A0A286USM1</accession>
<dbReference type="OrthoDB" id="2130750at2759"/>
<dbReference type="PANTHER" id="PTHR18916">
    <property type="entry name" value="DYNACTIN 1-RELATED MICROTUBULE-BINDING"/>
    <property type="match status" value="1"/>
</dbReference>
<protein>
    <submittedName>
        <fullName evidence="11">Dynactin</fullName>
    </submittedName>
</protein>
<feature type="domain" description="CAP-Gly" evidence="10">
    <location>
        <begin position="25"/>
        <end position="67"/>
    </location>
</feature>
<feature type="coiled-coil region" evidence="8">
    <location>
        <begin position="298"/>
        <end position="561"/>
    </location>
</feature>
<evidence type="ECO:0000256" key="2">
    <source>
        <dbReference type="ARBA" id="ARBA00011010"/>
    </source>
</evidence>
<dbReference type="GO" id="GO:0000132">
    <property type="term" value="P:establishment of mitotic spindle orientation"/>
    <property type="evidence" value="ECO:0007669"/>
    <property type="project" value="TreeGrafter"/>
</dbReference>
<dbReference type="STRING" id="2282107.A0A286USM1"/>